<dbReference type="RefSeq" id="WP_080842233.1">
    <property type="nucleotide sequence ID" value="NZ_LT009723.1"/>
</dbReference>
<feature type="domain" description="GmrSD restriction endonucleases N-terminal" evidence="1">
    <location>
        <begin position="17"/>
        <end position="227"/>
    </location>
</feature>
<name>A0A1S7Q058_9HYPH</name>
<dbReference type="InterPro" id="IPR004919">
    <property type="entry name" value="GmrSD_N"/>
</dbReference>
<sequence length="562" mass="63925">MAYTSAKVKDIVKRSVGHEWSIPEFQRGFVWKPTQVRDLAESLWLNYPVGTLLIWDSGAGVETQGAVDSQGPKQWVVDGQQRTTALCILSGRKPYWWHSGKPWDDLVRKYDIRFDVHAKTPPFFVVANAATRKVTTKRYIPIRDILNLDVENEADQKKLLDLAKQVKLDGLCDGMDVTEVYTRLDRLRKTRDKEVVLITVDNELEDVVEIFARLNSRGTRVTEADIYLGVVAARTPGWVRQHYLPYIESLAESGFDVTPNLVFRTLTGIGRKRIRYKDIDTDFWNEAHILPTWDRTKKAWALTVKHLRERGISGNALLPSDNALVPLTALLDRYPEAPFNQVFYWFLQASRFGRYSTSSTSSMEEDLKEIADSSNVKDALERLLARIRYLPMLTSEDFMRDYSDSRFGRLLLYLLIHKSGAVDWDKPYMRIGFDSDELVAGFTPQFHHIFPRGFVGNSHPESLVNALANIALIGPKTNIRISKNNPMNYVAKYSIDDEKLAQQYIEPSLATTDIGELPAWIVSRAERLAKAGNELLSALRGDLEIPEPIASEATTEHAYVGD</sequence>
<gene>
    <name evidence="2" type="ORF">AGR3A_Cc370058</name>
</gene>
<protein>
    <recommendedName>
        <fullName evidence="1">GmrSD restriction endonucleases N-terminal domain-containing protein</fullName>
    </recommendedName>
</protein>
<reference evidence="3" key="1">
    <citation type="submission" date="2016-01" db="EMBL/GenBank/DDBJ databases">
        <authorList>
            <person name="Regsiter A."/>
            <person name="william w."/>
        </authorList>
    </citation>
    <scope>NUCLEOTIDE SEQUENCE [LARGE SCALE GENOMIC DNA]</scope>
    <source>
        <strain evidence="3">CFBP 6623</strain>
    </source>
</reference>
<organism evidence="2 3">
    <name type="scientific">Agrobacterium tomkonis CFBP 6623</name>
    <dbReference type="NCBI Taxonomy" id="1183432"/>
    <lineage>
        <taxon>Bacteria</taxon>
        <taxon>Pseudomonadati</taxon>
        <taxon>Pseudomonadota</taxon>
        <taxon>Alphaproteobacteria</taxon>
        <taxon>Hyphomicrobiales</taxon>
        <taxon>Rhizobiaceae</taxon>
        <taxon>Rhizobium/Agrobacterium group</taxon>
        <taxon>Agrobacterium</taxon>
        <taxon>Agrobacterium tumefaciens complex</taxon>
    </lineage>
</organism>
<dbReference type="Pfam" id="PF03235">
    <property type="entry name" value="GmrSD_N"/>
    <property type="match status" value="1"/>
</dbReference>
<evidence type="ECO:0000259" key="1">
    <source>
        <dbReference type="Pfam" id="PF03235"/>
    </source>
</evidence>
<evidence type="ECO:0000313" key="2">
    <source>
        <dbReference type="EMBL" id="CUX29208.1"/>
    </source>
</evidence>
<keyword evidence="3" id="KW-1185">Reference proteome</keyword>
<dbReference type="PANTHER" id="PTHR37292">
    <property type="entry name" value="VNG6097C"/>
    <property type="match status" value="1"/>
</dbReference>
<dbReference type="PANTHER" id="PTHR37292:SF2">
    <property type="entry name" value="DUF262 DOMAIN-CONTAINING PROTEIN"/>
    <property type="match status" value="1"/>
</dbReference>
<dbReference type="AlphaFoldDB" id="A0A1S7Q058"/>
<evidence type="ECO:0000313" key="3">
    <source>
        <dbReference type="Proteomes" id="UP000191988"/>
    </source>
</evidence>
<proteinExistence type="predicted"/>
<dbReference type="EMBL" id="FBWK01000031">
    <property type="protein sequence ID" value="CUX29208.1"/>
    <property type="molecule type" value="Genomic_DNA"/>
</dbReference>
<dbReference type="STRING" id="1183432.AGR3A_Cc370058"/>
<dbReference type="Proteomes" id="UP000191988">
    <property type="component" value="Unassembled WGS sequence"/>
</dbReference>
<accession>A0A1S7Q058</accession>